<sequence>MAEGAEVQLWWGSLLQADRGLLPLLDDIERARVSALDRPADQGRSMVGAALLRTAVAADLGCPPSQVLLDRTCADCGEQHGSPRARGPLPSTRDLPPWVSVAHSGLVVVVALCRTHPVGVDVQRLADLDGTTDGWTWVSGESRLKAGAPDRPTTDSDVTWSGPVDVPLAGYLAALTVCGTTAPPRVQQHPRVPPI</sequence>
<gene>
    <name evidence="1" type="ORF">NF557_01545</name>
</gene>
<name>A0ABY4YIW8_9MICO</name>
<dbReference type="Gene3D" id="3.90.470.20">
    <property type="entry name" value="4'-phosphopantetheinyl transferase domain"/>
    <property type="match status" value="1"/>
</dbReference>
<reference evidence="1" key="1">
    <citation type="submission" date="2022-06" db="EMBL/GenBank/DDBJ databases">
        <title>Ornithinimicrobium JY.X270.</title>
        <authorList>
            <person name="Huang Y."/>
        </authorList>
    </citation>
    <scope>NUCLEOTIDE SEQUENCE</scope>
    <source>
        <strain evidence="1">JY.X270</strain>
    </source>
</reference>
<accession>A0ABY4YIW8</accession>
<organism evidence="1 2">
    <name type="scientific">Ornithinimicrobium cryptoxanthini</name>
    <dbReference type="NCBI Taxonomy" id="2934161"/>
    <lineage>
        <taxon>Bacteria</taxon>
        <taxon>Bacillati</taxon>
        <taxon>Actinomycetota</taxon>
        <taxon>Actinomycetes</taxon>
        <taxon>Micrococcales</taxon>
        <taxon>Ornithinimicrobiaceae</taxon>
        <taxon>Ornithinimicrobium</taxon>
    </lineage>
</organism>
<evidence type="ECO:0000313" key="1">
    <source>
        <dbReference type="EMBL" id="USQ76643.1"/>
    </source>
</evidence>
<dbReference type="EMBL" id="CP099490">
    <property type="protein sequence ID" value="USQ76643.1"/>
    <property type="molecule type" value="Genomic_DNA"/>
</dbReference>
<proteinExistence type="predicted"/>
<protein>
    <recommendedName>
        <fullName evidence="3">4'-phosphopantetheinyl transferase</fullName>
    </recommendedName>
</protein>
<evidence type="ECO:0000313" key="2">
    <source>
        <dbReference type="Proteomes" id="UP001056535"/>
    </source>
</evidence>
<evidence type="ECO:0008006" key="3">
    <source>
        <dbReference type="Google" id="ProtNLM"/>
    </source>
</evidence>
<dbReference type="RefSeq" id="WP_252621347.1">
    <property type="nucleotide sequence ID" value="NZ_CP099490.1"/>
</dbReference>
<dbReference type="InterPro" id="IPR037143">
    <property type="entry name" value="4-PPantetheinyl_Trfase_dom_sf"/>
</dbReference>
<dbReference type="SUPFAM" id="SSF56214">
    <property type="entry name" value="4'-phosphopantetheinyl transferase"/>
    <property type="match status" value="1"/>
</dbReference>
<keyword evidence="2" id="KW-1185">Reference proteome</keyword>
<dbReference type="Proteomes" id="UP001056535">
    <property type="component" value="Chromosome"/>
</dbReference>